<organism evidence="2 3">
    <name type="scientific">Zancudomyces culisetae</name>
    <name type="common">Gut fungus</name>
    <name type="synonym">Smittium culisetae</name>
    <dbReference type="NCBI Taxonomy" id="1213189"/>
    <lineage>
        <taxon>Eukaryota</taxon>
        <taxon>Fungi</taxon>
        <taxon>Fungi incertae sedis</taxon>
        <taxon>Zoopagomycota</taxon>
        <taxon>Kickxellomycotina</taxon>
        <taxon>Harpellomycetes</taxon>
        <taxon>Harpellales</taxon>
        <taxon>Legeriomycetaceae</taxon>
        <taxon>Zancudomyces</taxon>
    </lineage>
</organism>
<comment type="caution">
    <text evidence="2">The sequence shown here is derived from an EMBL/GenBank/DDBJ whole genome shotgun (WGS) entry which is preliminary data.</text>
</comment>
<dbReference type="AlphaFoldDB" id="A0A1R1PGY0"/>
<feature type="compositionally biased region" description="Polar residues" evidence="1">
    <location>
        <begin position="84"/>
        <end position="119"/>
    </location>
</feature>
<proteinExistence type="predicted"/>
<dbReference type="EMBL" id="LSSK01001254">
    <property type="protein sequence ID" value="OMH80230.1"/>
    <property type="molecule type" value="Genomic_DNA"/>
</dbReference>
<sequence>MSFLRKSKNKEKNASTIRSISEPYSEIDPEENNYKLDSGKMQFVPISIDPRVLSRTSAITSGGQAGSTKKGSSGDNRHEYRGSGASTASLFSNLSASRWNSTSPTSSREQITSRVSSGISEKGNEVNVDRQQDPAVAFAVKISRKQTGEINTGSIL</sequence>
<feature type="region of interest" description="Disordered" evidence="1">
    <location>
        <begin position="55"/>
        <end position="130"/>
    </location>
</feature>
<dbReference type="Proteomes" id="UP000188320">
    <property type="component" value="Unassembled WGS sequence"/>
</dbReference>
<keyword evidence="3" id="KW-1185">Reference proteome</keyword>
<feature type="region of interest" description="Disordered" evidence="1">
    <location>
        <begin position="1"/>
        <end position="38"/>
    </location>
</feature>
<protein>
    <submittedName>
        <fullName evidence="2">Uncharacterized protein</fullName>
    </submittedName>
</protein>
<name>A0A1R1PGY0_ZANCU</name>
<evidence type="ECO:0000313" key="3">
    <source>
        <dbReference type="Proteomes" id="UP000188320"/>
    </source>
</evidence>
<feature type="compositionally biased region" description="Polar residues" evidence="1">
    <location>
        <begin position="55"/>
        <end position="74"/>
    </location>
</feature>
<evidence type="ECO:0000256" key="1">
    <source>
        <dbReference type="SAM" id="MobiDB-lite"/>
    </source>
</evidence>
<reference evidence="3" key="1">
    <citation type="submission" date="2017-01" db="EMBL/GenBank/DDBJ databases">
        <authorList>
            <person name="Wang Y."/>
            <person name="White M."/>
            <person name="Kvist S."/>
            <person name="Moncalvo J.-M."/>
        </authorList>
    </citation>
    <scope>NUCLEOTIDE SEQUENCE [LARGE SCALE GENOMIC DNA]</scope>
    <source>
        <strain evidence="3">COL-18-3</strain>
    </source>
</reference>
<gene>
    <name evidence="2" type="ORF">AX774_g6332</name>
</gene>
<evidence type="ECO:0000313" key="2">
    <source>
        <dbReference type="EMBL" id="OMH80230.1"/>
    </source>
</evidence>
<accession>A0A1R1PGY0</accession>